<evidence type="ECO:0000313" key="1">
    <source>
        <dbReference type="EMBL" id="KAI9913575.1"/>
    </source>
</evidence>
<protein>
    <submittedName>
        <fullName evidence="1">Uncharacterized protein</fullName>
    </submittedName>
</protein>
<accession>A0ACC0W4K8</accession>
<keyword evidence="2" id="KW-1185">Reference proteome</keyword>
<name>A0ACC0W4K8_9STRA</name>
<comment type="caution">
    <text evidence="1">The sequence shown here is derived from an EMBL/GenBank/DDBJ whole genome shotgun (WGS) entry which is preliminary data.</text>
</comment>
<dbReference type="EMBL" id="CM047583">
    <property type="protein sequence ID" value="KAI9913575.1"/>
    <property type="molecule type" value="Genomic_DNA"/>
</dbReference>
<reference evidence="1 2" key="1">
    <citation type="journal article" date="2022" name="bioRxiv">
        <title>The genome of the oomycete Peronosclerospora sorghi, a cosmopolitan pathogen of maize and sorghum, is inflated with dispersed pseudogenes.</title>
        <authorList>
            <person name="Fletcher K."/>
            <person name="Martin F."/>
            <person name="Isakeit T."/>
            <person name="Cavanaugh K."/>
            <person name="Magill C."/>
            <person name="Michelmore R."/>
        </authorList>
    </citation>
    <scope>NUCLEOTIDE SEQUENCE [LARGE SCALE GENOMIC DNA]</scope>
    <source>
        <strain evidence="1">P6</strain>
    </source>
</reference>
<evidence type="ECO:0000313" key="2">
    <source>
        <dbReference type="Proteomes" id="UP001163321"/>
    </source>
</evidence>
<sequence>METGDYDGKEKIKHRKSAKKPTRKTTDPPGRKCRGRSRVPLIASNNADLAAAPKKSKGMNGFEFQRHLRAENKIEPLTSKVFDEVLAKFGDFSTKLKAAVTTHFKKKKLKRRRRQYKREFMQKSRDPTFDAFFEPEFKDVIKRVVPDVDATDDLVDVGYYLVVLEYAEGSTLLAAQLINHAMHRSEFKEVAKKMELGQFYLWNALKLTPSSAFTKIFQSQTSRNEWRTEVLKRYDLYALDLNIPITPELP</sequence>
<proteinExistence type="predicted"/>
<gene>
    <name evidence="1" type="ORF">PsorP6_006387</name>
</gene>
<dbReference type="Proteomes" id="UP001163321">
    <property type="component" value="Chromosome 4"/>
</dbReference>
<organism evidence="1 2">
    <name type="scientific">Peronosclerospora sorghi</name>
    <dbReference type="NCBI Taxonomy" id="230839"/>
    <lineage>
        <taxon>Eukaryota</taxon>
        <taxon>Sar</taxon>
        <taxon>Stramenopiles</taxon>
        <taxon>Oomycota</taxon>
        <taxon>Peronosporomycetes</taxon>
        <taxon>Peronosporales</taxon>
        <taxon>Peronosporaceae</taxon>
        <taxon>Peronosclerospora</taxon>
    </lineage>
</organism>